<dbReference type="PANTHER" id="PTHR43204">
    <property type="entry name" value="ABC TRANSPORTER I FAMILY MEMBER 6, CHLOROPLASTIC"/>
    <property type="match status" value="1"/>
</dbReference>
<evidence type="ECO:0000256" key="1">
    <source>
        <dbReference type="ARBA" id="ARBA00022741"/>
    </source>
</evidence>
<dbReference type="InterPro" id="IPR017871">
    <property type="entry name" value="ABC_transporter-like_CS"/>
</dbReference>
<dbReference type="PROSITE" id="PS50893">
    <property type="entry name" value="ABC_TRANSPORTER_2"/>
    <property type="match status" value="1"/>
</dbReference>
<dbReference type="AlphaFoldDB" id="A0A6J7RNI7"/>
<evidence type="ECO:0000313" key="4">
    <source>
        <dbReference type="EMBL" id="CAB4690778.1"/>
    </source>
</evidence>
<dbReference type="PANTHER" id="PTHR43204:SF1">
    <property type="entry name" value="ABC TRANSPORTER I FAMILY MEMBER 6, CHLOROPLASTIC"/>
    <property type="match status" value="1"/>
</dbReference>
<sequence>MSAESSPLFQITDLRVAPTAQPTTEILKGLSLSVGRGEVHALMGPNGSGKSTLASTLMGSPEYTTVSGTVLYKGEDITEWGADMRGKSGMFLAFQYPQEIAGVSVRQFLRQALSERKGIDLSVLEIRLAIMEWMERLDMDPAFADRFLNEGFSGGEKKRNEILQMAILEPELAILDETDSGLDIDALRVVASGVNAVRADRPEIGVLVITHYQRLLDYLTPDFVHIIVDGQIVDSGGPDLAKRLEAEGFEAWR</sequence>
<dbReference type="InterPro" id="IPR003593">
    <property type="entry name" value="AAA+_ATPase"/>
</dbReference>
<dbReference type="EMBL" id="CAFBQW010000108">
    <property type="protein sequence ID" value="CAB5066793.1"/>
    <property type="molecule type" value="Genomic_DNA"/>
</dbReference>
<dbReference type="Gene3D" id="3.40.50.300">
    <property type="entry name" value="P-loop containing nucleotide triphosphate hydrolases"/>
    <property type="match status" value="1"/>
</dbReference>
<dbReference type="InterPro" id="IPR027417">
    <property type="entry name" value="P-loop_NTPase"/>
</dbReference>
<dbReference type="InterPro" id="IPR003439">
    <property type="entry name" value="ABC_transporter-like_ATP-bd"/>
</dbReference>
<dbReference type="PROSITE" id="PS00211">
    <property type="entry name" value="ABC_TRANSPORTER_1"/>
    <property type="match status" value="1"/>
</dbReference>
<feature type="domain" description="ABC transporter" evidence="3">
    <location>
        <begin position="9"/>
        <end position="253"/>
    </location>
</feature>
<proteinExistence type="predicted"/>
<protein>
    <submittedName>
        <fullName evidence="6">Unannotated protein</fullName>
    </submittedName>
</protein>
<evidence type="ECO:0000256" key="2">
    <source>
        <dbReference type="ARBA" id="ARBA00022840"/>
    </source>
</evidence>
<dbReference type="EMBL" id="CAFBPW010000042">
    <property type="protein sequence ID" value="CAB5030387.1"/>
    <property type="molecule type" value="Genomic_DNA"/>
</dbReference>
<dbReference type="NCBIfam" id="TIGR01978">
    <property type="entry name" value="sufC"/>
    <property type="match status" value="1"/>
</dbReference>
<name>A0A6J7RNI7_9ZZZZ</name>
<dbReference type="Pfam" id="PF00005">
    <property type="entry name" value="ABC_tran"/>
    <property type="match status" value="1"/>
</dbReference>
<evidence type="ECO:0000313" key="7">
    <source>
        <dbReference type="EMBL" id="CAB5066793.1"/>
    </source>
</evidence>
<accession>A0A6J7RNI7</accession>
<gene>
    <name evidence="4" type="ORF">UFOPK2582_00398</name>
    <name evidence="5" type="ORF">UFOPK3046_00982</name>
    <name evidence="6" type="ORF">UFOPK4173_00551</name>
    <name evidence="7" type="ORF">UFOPK4354_01055</name>
</gene>
<keyword evidence="2" id="KW-0067">ATP-binding</keyword>
<dbReference type="EMBL" id="CAFAAQ010000078">
    <property type="protein sequence ID" value="CAB4808380.1"/>
    <property type="molecule type" value="Genomic_DNA"/>
</dbReference>
<evidence type="ECO:0000259" key="3">
    <source>
        <dbReference type="PROSITE" id="PS50893"/>
    </source>
</evidence>
<dbReference type="SMART" id="SM00382">
    <property type="entry name" value="AAA"/>
    <property type="match status" value="1"/>
</dbReference>
<organism evidence="6">
    <name type="scientific">freshwater metagenome</name>
    <dbReference type="NCBI Taxonomy" id="449393"/>
    <lineage>
        <taxon>unclassified sequences</taxon>
        <taxon>metagenomes</taxon>
        <taxon>ecological metagenomes</taxon>
    </lineage>
</organism>
<evidence type="ECO:0000313" key="6">
    <source>
        <dbReference type="EMBL" id="CAB5030387.1"/>
    </source>
</evidence>
<keyword evidence="1" id="KW-0547">Nucleotide-binding</keyword>
<dbReference type="GO" id="GO:0016887">
    <property type="term" value="F:ATP hydrolysis activity"/>
    <property type="evidence" value="ECO:0007669"/>
    <property type="project" value="InterPro"/>
</dbReference>
<dbReference type="CDD" id="cd03217">
    <property type="entry name" value="ABC_FeS_Assembly"/>
    <property type="match status" value="1"/>
</dbReference>
<dbReference type="SUPFAM" id="SSF52540">
    <property type="entry name" value="P-loop containing nucleoside triphosphate hydrolases"/>
    <property type="match status" value="1"/>
</dbReference>
<evidence type="ECO:0000313" key="5">
    <source>
        <dbReference type="EMBL" id="CAB4808380.1"/>
    </source>
</evidence>
<dbReference type="InterPro" id="IPR010230">
    <property type="entry name" value="FeS-cluster_ATPase_SufC"/>
</dbReference>
<reference evidence="6" key="1">
    <citation type="submission" date="2020-05" db="EMBL/GenBank/DDBJ databases">
        <authorList>
            <person name="Chiriac C."/>
            <person name="Salcher M."/>
            <person name="Ghai R."/>
            <person name="Kavagutti S V."/>
        </authorList>
    </citation>
    <scope>NUCLEOTIDE SEQUENCE</scope>
</reference>
<dbReference type="GO" id="GO:0005524">
    <property type="term" value="F:ATP binding"/>
    <property type="evidence" value="ECO:0007669"/>
    <property type="project" value="UniProtKB-KW"/>
</dbReference>
<dbReference type="EMBL" id="CAEZXS010000030">
    <property type="protein sequence ID" value="CAB4690778.1"/>
    <property type="molecule type" value="Genomic_DNA"/>
</dbReference>